<dbReference type="RefSeq" id="WP_349803706.1">
    <property type="nucleotide sequence ID" value="NZ_JBEGDP010000002.1"/>
</dbReference>
<accession>A0ABV1NUI5</accession>
<evidence type="ECO:0000313" key="2">
    <source>
        <dbReference type="EMBL" id="MEQ7846149.1"/>
    </source>
</evidence>
<evidence type="ECO:0000256" key="1">
    <source>
        <dbReference type="SAM" id="SignalP"/>
    </source>
</evidence>
<evidence type="ECO:0000313" key="3">
    <source>
        <dbReference type="Proteomes" id="UP001482520"/>
    </source>
</evidence>
<dbReference type="EMBL" id="JBEGDP010000002">
    <property type="protein sequence ID" value="MEQ7846149.1"/>
    <property type="molecule type" value="Genomic_DNA"/>
</dbReference>
<keyword evidence="3" id="KW-1185">Reference proteome</keyword>
<dbReference type="InterPro" id="IPR006311">
    <property type="entry name" value="TAT_signal"/>
</dbReference>
<proteinExistence type="predicted"/>
<organism evidence="2 3">
    <name type="scientific">Nocardioides kribbensis</name>
    <dbReference type="NCBI Taxonomy" id="305517"/>
    <lineage>
        <taxon>Bacteria</taxon>
        <taxon>Bacillati</taxon>
        <taxon>Actinomycetota</taxon>
        <taxon>Actinomycetes</taxon>
        <taxon>Propionibacteriales</taxon>
        <taxon>Nocardioidaceae</taxon>
        <taxon>Nocardioides</taxon>
    </lineage>
</organism>
<keyword evidence="1" id="KW-0732">Signal</keyword>
<comment type="caution">
    <text evidence="2">The sequence shown here is derived from an EMBL/GenBank/DDBJ whole genome shotgun (WGS) entry which is preliminary data.</text>
</comment>
<dbReference type="PROSITE" id="PS51318">
    <property type="entry name" value="TAT"/>
    <property type="match status" value="1"/>
</dbReference>
<reference evidence="2 3" key="1">
    <citation type="submission" date="2024-02" db="EMBL/GenBank/DDBJ databases">
        <title>Full genome sequence of Nocardioides kribbensis.</title>
        <authorList>
            <person name="Poletto B.L."/>
            <person name="Silva G."/>
            <person name="Galante D."/>
            <person name="Campos K.R."/>
            <person name="Santos M.B.N."/>
            <person name="Sacchi C.T."/>
        </authorList>
    </citation>
    <scope>NUCLEOTIDE SEQUENCE [LARGE SCALE GENOMIC DNA]</scope>
    <source>
        <strain evidence="2 3">O4R</strain>
    </source>
</reference>
<feature type="signal peptide" evidence="1">
    <location>
        <begin position="1"/>
        <end position="34"/>
    </location>
</feature>
<dbReference type="Pfam" id="PF17963">
    <property type="entry name" value="Big_9"/>
    <property type="match status" value="1"/>
</dbReference>
<sequence length="244" mass="26085">MRTTQGRRRAALVSTLAGLLGATLLGPAVAPAQARDVAAPLAADDTASVYFGQTVSVPVLRNDVDPQGESLAVCRASEAVGALNGLDVDTSVVDGRLVVAVYGRFDGRPVDVTLTYQASNSERLSAPATVTLTVQDPERLVVEKLDRPGRVRFTNPNDLRVVVLYGDPRRARPEGRLRLGAGESGVVRTRATRLHYVALSPRQFLLVDQGLVRGIEQRTTASGPTGPDGVMVPQRALRLWSVTR</sequence>
<name>A0ABV1NUI5_9ACTN</name>
<gene>
    <name evidence="2" type="ORF">V6R90_02585</name>
</gene>
<dbReference type="Proteomes" id="UP001482520">
    <property type="component" value="Unassembled WGS sequence"/>
</dbReference>
<protein>
    <submittedName>
        <fullName evidence="2">Uncharacterized protein</fullName>
    </submittedName>
</protein>
<feature type="chain" id="PRO_5047339926" evidence="1">
    <location>
        <begin position="35"/>
        <end position="244"/>
    </location>
</feature>